<protein>
    <submittedName>
        <fullName evidence="1">Uncharacterized protein</fullName>
    </submittedName>
</protein>
<accession>A0A2T4LUR4</accession>
<name>A0A2T4LUR4_9STAP</name>
<evidence type="ECO:0000313" key="1">
    <source>
        <dbReference type="EMBL" id="PTF67061.1"/>
    </source>
</evidence>
<proteinExistence type="predicted"/>
<gene>
    <name evidence="1" type="ORF">BUY34_02795</name>
</gene>
<dbReference type="Proteomes" id="UP000241208">
    <property type="component" value="Unassembled WGS sequence"/>
</dbReference>
<evidence type="ECO:0000313" key="2">
    <source>
        <dbReference type="Proteomes" id="UP000241208"/>
    </source>
</evidence>
<organism evidence="1 2">
    <name type="scientific">Staphylococcus cohnii</name>
    <dbReference type="NCBI Taxonomy" id="29382"/>
    <lineage>
        <taxon>Bacteria</taxon>
        <taxon>Bacillati</taxon>
        <taxon>Bacillota</taxon>
        <taxon>Bacilli</taxon>
        <taxon>Bacillales</taxon>
        <taxon>Staphylococcaceae</taxon>
        <taxon>Staphylococcus</taxon>
        <taxon>Staphylococcus cohnii species complex</taxon>
    </lineage>
</organism>
<sequence length="136" mass="16474">MKIKEFKSKYGREITLMLISERINNRNLSKDDREVHEMELIQEYMKHQSVNDKYIGELDILDMIQDFETMAQMSVYSTNILKKMRVKNYDMANEISYFSREDDLNSLWLAKLEIEKLIKAIERNRPNYINFYKESK</sequence>
<reference evidence="1 2" key="1">
    <citation type="journal article" date="2016" name="Front. Microbiol.">
        <title>Comprehensive Phylogenetic Analysis of Bovine Non-aureus Staphylococci Species Based on Whole-Genome Sequencing.</title>
        <authorList>
            <person name="Naushad S."/>
            <person name="Barkema H.W."/>
            <person name="Luby C."/>
            <person name="Condas L.A."/>
            <person name="Nobrega D.B."/>
            <person name="Carson D.A."/>
            <person name="De Buck J."/>
        </authorList>
    </citation>
    <scope>NUCLEOTIDE SEQUENCE [LARGE SCALE GENOMIC DNA]</scope>
    <source>
        <strain evidence="1 2">SNUC 3829</strain>
    </source>
</reference>
<dbReference type="RefSeq" id="WP_107523356.1">
    <property type="nucleotide sequence ID" value="NZ_JBOBEI010000001.1"/>
</dbReference>
<dbReference type="AlphaFoldDB" id="A0A2T4LUR4"/>
<dbReference type="EMBL" id="PYZR01000018">
    <property type="protein sequence ID" value="PTF67061.1"/>
    <property type="molecule type" value="Genomic_DNA"/>
</dbReference>
<comment type="caution">
    <text evidence="1">The sequence shown here is derived from an EMBL/GenBank/DDBJ whole genome shotgun (WGS) entry which is preliminary data.</text>
</comment>